<proteinExistence type="predicted"/>
<evidence type="ECO:0000313" key="2">
    <source>
        <dbReference type="EMBL" id="KAK9182420.1"/>
    </source>
</evidence>
<reference evidence="2 3" key="1">
    <citation type="submission" date="2024-05" db="EMBL/GenBank/DDBJ databases">
        <title>Haplotype-resolved chromosome-level genome assembly of Huyou (Citrus changshanensis).</title>
        <authorList>
            <person name="Miao C."/>
            <person name="Chen W."/>
            <person name="Wu Y."/>
            <person name="Wang L."/>
            <person name="Zhao S."/>
            <person name="Grierson D."/>
            <person name="Xu C."/>
            <person name="Chen K."/>
        </authorList>
    </citation>
    <scope>NUCLEOTIDE SEQUENCE [LARGE SCALE GENOMIC DNA]</scope>
    <source>
        <strain evidence="2">01-14</strain>
        <tissue evidence="2">Leaf</tissue>
    </source>
</reference>
<name>A0AAP0QDP8_9ROSI</name>
<sequence length="74" mass="8651">MLVFLCFCGRKKRPRRCSAENRTRCFFNFHTLFHTAICWVLINPGSVIALILFSYCELFMFSLIPQPSGFHIFG</sequence>
<keyword evidence="1" id="KW-0812">Transmembrane</keyword>
<dbReference type="Proteomes" id="UP001428341">
    <property type="component" value="Unassembled WGS sequence"/>
</dbReference>
<keyword evidence="1" id="KW-0472">Membrane</keyword>
<comment type="caution">
    <text evidence="2">The sequence shown here is derived from an EMBL/GenBank/DDBJ whole genome shotgun (WGS) entry which is preliminary data.</text>
</comment>
<evidence type="ECO:0000256" key="1">
    <source>
        <dbReference type="SAM" id="Phobius"/>
    </source>
</evidence>
<keyword evidence="1" id="KW-1133">Transmembrane helix</keyword>
<feature type="transmembrane region" description="Helical" evidence="1">
    <location>
        <begin position="25"/>
        <end position="42"/>
    </location>
</feature>
<keyword evidence="3" id="KW-1185">Reference proteome</keyword>
<dbReference type="EMBL" id="JBCGBO010000024">
    <property type="protein sequence ID" value="KAK9182420.1"/>
    <property type="molecule type" value="Genomic_DNA"/>
</dbReference>
<evidence type="ECO:0000313" key="3">
    <source>
        <dbReference type="Proteomes" id="UP001428341"/>
    </source>
</evidence>
<organism evidence="2 3">
    <name type="scientific">Citrus x changshan-huyou</name>
    <dbReference type="NCBI Taxonomy" id="2935761"/>
    <lineage>
        <taxon>Eukaryota</taxon>
        <taxon>Viridiplantae</taxon>
        <taxon>Streptophyta</taxon>
        <taxon>Embryophyta</taxon>
        <taxon>Tracheophyta</taxon>
        <taxon>Spermatophyta</taxon>
        <taxon>Magnoliopsida</taxon>
        <taxon>eudicotyledons</taxon>
        <taxon>Gunneridae</taxon>
        <taxon>Pentapetalae</taxon>
        <taxon>rosids</taxon>
        <taxon>malvids</taxon>
        <taxon>Sapindales</taxon>
        <taxon>Rutaceae</taxon>
        <taxon>Aurantioideae</taxon>
        <taxon>Citrus</taxon>
    </lineage>
</organism>
<gene>
    <name evidence="2" type="ORF">WN944_025564</name>
</gene>
<accession>A0AAP0QDP8</accession>
<dbReference type="AlphaFoldDB" id="A0AAP0QDP8"/>
<protein>
    <submittedName>
        <fullName evidence="2">Uncharacterized protein</fullName>
    </submittedName>
</protein>